<reference evidence="3" key="1">
    <citation type="submission" date="2017-02" db="UniProtKB">
        <authorList>
            <consortium name="WormBaseParasite"/>
        </authorList>
    </citation>
    <scope>IDENTIFICATION</scope>
</reference>
<dbReference type="WBParaSite" id="NBR_0000521201-mRNA-1">
    <property type="protein sequence ID" value="NBR_0000521201-mRNA-1"/>
    <property type="gene ID" value="NBR_0000521201"/>
</dbReference>
<gene>
    <name evidence="1" type="ORF">NBR_LOCUS5212</name>
</gene>
<dbReference type="EMBL" id="UYSL01011895">
    <property type="protein sequence ID" value="VDL68801.1"/>
    <property type="molecule type" value="Genomic_DNA"/>
</dbReference>
<proteinExistence type="predicted"/>
<evidence type="ECO:0000313" key="1">
    <source>
        <dbReference type="EMBL" id="VDL68801.1"/>
    </source>
</evidence>
<dbReference type="InterPro" id="IPR029006">
    <property type="entry name" value="ADF-H/Gelsolin-like_dom_sf"/>
</dbReference>
<reference evidence="1 2" key="2">
    <citation type="submission" date="2018-11" db="EMBL/GenBank/DDBJ databases">
        <authorList>
            <consortium name="Pathogen Informatics"/>
        </authorList>
    </citation>
    <scope>NUCLEOTIDE SEQUENCE [LARGE SCALE GENOMIC DNA]</scope>
</reference>
<dbReference type="Proteomes" id="UP000271162">
    <property type="component" value="Unassembled WGS sequence"/>
</dbReference>
<organism evidence="3">
    <name type="scientific">Nippostrongylus brasiliensis</name>
    <name type="common">Rat hookworm</name>
    <dbReference type="NCBI Taxonomy" id="27835"/>
    <lineage>
        <taxon>Eukaryota</taxon>
        <taxon>Metazoa</taxon>
        <taxon>Ecdysozoa</taxon>
        <taxon>Nematoda</taxon>
        <taxon>Chromadorea</taxon>
        <taxon>Rhabditida</taxon>
        <taxon>Rhabditina</taxon>
        <taxon>Rhabditomorpha</taxon>
        <taxon>Strongyloidea</taxon>
        <taxon>Heligmosomidae</taxon>
        <taxon>Nippostrongylus</taxon>
    </lineage>
</organism>
<evidence type="ECO:0000313" key="3">
    <source>
        <dbReference type="WBParaSite" id="NBR_0000521201-mRNA-1"/>
    </source>
</evidence>
<accession>A0A0N4XRR0</accession>
<dbReference type="Gene3D" id="3.40.20.10">
    <property type="entry name" value="Severin"/>
    <property type="match status" value="1"/>
</dbReference>
<dbReference type="STRING" id="27835.A0A0N4XRR0"/>
<dbReference type="AlphaFoldDB" id="A0A0N4XRR0"/>
<sequence>MTKIAGASAALKEREDEEQQKLAARSAVNWKANLDKQRKQLDYSDIFDEDVGQDEGLWVWEIENFYPSLVDEAFHGQFYDADAYLVLKATKVRLKSFLQYFSGFGQSSSLYFR</sequence>
<keyword evidence="2" id="KW-1185">Reference proteome</keyword>
<dbReference type="SUPFAM" id="SSF55753">
    <property type="entry name" value="Actin depolymerizing proteins"/>
    <property type="match status" value="1"/>
</dbReference>
<evidence type="ECO:0000313" key="2">
    <source>
        <dbReference type="Proteomes" id="UP000271162"/>
    </source>
</evidence>
<name>A0A0N4XRR0_NIPBR</name>
<protein>
    <submittedName>
        <fullName evidence="3">Protein flightless-1 homolog (inferred by orthology to a C. elegans protein)</fullName>
    </submittedName>
</protein>